<dbReference type="Proteomes" id="UP000216207">
    <property type="component" value="Unassembled WGS sequence"/>
</dbReference>
<proteinExistence type="predicted"/>
<comment type="caution">
    <text evidence="2">The sequence shown here is derived from an EMBL/GenBank/DDBJ whole genome shotgun (WGS) entry which is preliminary data.</text>
</comment>
<dbReference type="SUPFAM" id="SSF55729">
    <property type="entry name" value="Acyl-CoA N-acyltransferases (Nat)"/>
    <property type="match status" value="1"/>
</dbReference>
<dbReference type="GO" id="GO:0005737">
    <property type="term" value="C:cytoplasm"/>
    <property type="evidence" value="ECO:0007669"/>
    <property type="project" value="TreeGrafter"/>
</dbReference>
<gene>
    <name evidence="2" type="ORF">CHH72_16175</name>
</gene>
<keyword evidence="2" id="KW-0808">Transferase</keyword>
<dbReference type="Gene3D" id="3.40.630.30">
    <property type="match status" value="1"/>
</dbReference>
<dbReference type="InterPro" id="IPR000182">
    <property type="entry name" value="GNAT_dom"/>
</dbReference>
<dbReference type="RefSeq" id="WP_095326939.1">
    <property type="nucleotide sequence ID" value="NZ_NPCC01000027.1"/>
</dbReference>
<name>A0A268NXR1_SHOCL</name>
<reference evidence="2 3" key="1">
    <citation type="submission" date="2017-07" db="EMBL/GenBank/DDBJ databases">
        <title>Isolation and whole genome analysis of endospore-forming bacteria from heroin.</title>
        <authorList>
            <person name="Kalinowski J."/>
            <person name="Ahrens B."/>
            <person name="Al-Dilaimi A."/>
            <person name="Winkler A."/>
            <person name="Wibberg D."/>
            <person name="Schleenbecker U."/>
            <person name="Ruckert C."/>
            <person name="Wolfel R."/>
            <person name="Grass G."/>
        </authorList>
    </citation>
    <scope>NUCLEOTIDE SEQUENCE [LARGE SCALE GENOMIC DNA]</scope>
    <source>
        <strain evidence="2 3">7539</strain>
    </source>
</reference>
<sequence length="183" mass="20670">MFTFEIDDHVYLKVLDFQDAPAIFALIQNSKAHLRPWMPWAESTNKLEDTEAFIRSSMQDFGANSGLHAGIWHRGQAAGVIGFHQFDWKNKSATIGYWLGEAFCGKGLMTKAAHALLKLAFDYYHLERVELRAATENKASQAVAERLGFTKEGVIRHAEIVGDSHHDHVVYGLLKKEWQANAE</sequence>
<evidence type="ECO:0000259" key="1">
    <source>
        <dbReference type="PROSITE" id="PS51186"/>
    </source>
</evidence>
<protein>
    <submittedName>
        <fullName evidence="2">RimJ/RimL family protein N-acetyltransferase</fullName>
    </submittedName>
</protein>
<dbReference type="Pfam" id="PF13302">
    <property type="entry name" value="Acetyltransf_3"/>
    <property type="match status" value="1"/>
</dbReference>
<dbReference type="GO" id="GO:0008999">
    <property type="term" value="F:protein-N-terminal-alanine acetyltransferase activity"/>
    <property type="evidence" value="ECO:0007669"/>
    <property type="project" value="TreeGrafter"/>
</dbReference>
<dbReference type="GO" id="GO:1990189">
    <property type="term" value="F:protein N-terminal-serine acetyltransferase activity"/>
    <property type="evidence" value="ECO:0007669"/>
    <property type="project" value="TreeGrafter"/>
</dbReference>
<dbReference type="PANTHER" id="PTHR43441">
    <property type="entry name" value="RIBOSOMAL-PROTEIN-SERINE ACETYLTRANSFERASE"/>
    <property type="match status" value="1"/>
</dbReference>
<accession>A0A268NXR1</accession>
<dbReference type="InterPro" id="IPR051908">
    <property type="entry name" value="Ribosomal_N-acetyltransferase"/>
</dbReference>
<dbReference type="EMBL" id="NPCC01000027">
    <property type="protein sequence ID" value="PAE87850.1"/>
    <property type="molecule type" value="Genomic_DNA"/>
</dbReference>
<dbReference type="PROSITE" id="PS51186">
    <property type="entry name" value="GNAT"/>
    <property type="match status" value="1"/>
</dbReference>
<dbReference type="InterPro" id="IPR016181">
    <property type="entry name" value="Acyl_CoA_acyltransferase"/>
</dbReference>
<dbReference type="AlphaFoldDB" id="A0A268NXR1"/>
<organism evidence="2 3">
    <name type="scientific">Shouchella clausii</name>
    <name type="common">Alkalihalobacillus clausii</name>
    <dbReference type="NCBI Taxonomy" id="79880"/>
    <lineage>
        <taxon>Bacteria</taxon>
        <taxon>Bacillati</taxon>
        <taxon>Bacillota</taxon>
        <taxon>Bacilli</taxon>
        <taxon>Bacillales</taxon>
        <taxon>Bacillaceae</taxon>
        <taxon>Shouchella</taxon>
    </lineage>
</organism>
<evidence type="ECO:0000313" key="3">
    <source>
        <dbReference type="Proteomes" id="UP000216207"/>
    </source>
</evidence>
<evidence type="ECO:0000313" key="2">
    <source>
        <dbReference type="EMBL" id="PAE87850.1"/>
    </source>
</evidence>
<dbReference type="PANTHER" id="PTHR43441:SF12">
    <property type="entry name" value="RIBOSOMAL N-ACETYLTRANSFERASE YDAF-RELATED"/>
    <property type="match status" value="1"/>
</dbReference>
<feature type="domain" description="N-acetyltransferase" evidence="1">
    <location>
        <begin position="10"/>
        <end position="176"/>
    </location>
</feature>